<reference evidence="1" key="2">
    <citation type="journal article" date="2021" name="PeerJ">
        <title>Extensive microbial diversity within the chicken gut microbiome revealed by metagenomics and culture.</title>
        <authorList>
            <person name="Gilroy R."/>
            <person name="Ravi A."/>
            <person name="Getino M."/>
            <person name="Pursley I."/>
            <person name="Horton D.L."/>
            <person name="Alikhan N.F."/>
            <person name="Baker D."/>
            <person name="Gharbi K."/>
            <person name="Hall N."/>
            <person name="Watson M."/>
            <person name="Adriaenssens E.M."/>
            <person name="Foster-Nyarko E."/>
            <person name="Jarju S."/>
            <person name="Secka A."/>
            <person name="Antonio M."/>
            <person name="Oren A."/>
            <person name="Chaudhuri R.R."/>
            <person name="La Ragione R."/>
            <person name="Hildebrand F."/>
            <person name="Pallen M.J."/>
        </authorList>
    </citation>
    <scope>NUCLEOTIDE SEQUENCE</scope>
    <source>
        <strain evidence="1">CHK187-14744</strain>
    </source>
</reference>
<evidence type="ECO:0000313" key="1">
    <source>
        <dbReference type="EMBL" id="HIU01850.1"/>
    </source>
</evidence>
<reference evidence="1" key="1">
    <citation type="submission" date="2020-10" db="EMBL/GenBank/DDBJ databases">
        <authorList>
            <person name="Gilroy R."/>
        </authorList>
    </citation>
    <scope>NUCLEOTIDE SEQUENCE</scope>
    <source>
        <strain evidence="1">CHK187-14744</strain>
    </source>
</reference>
<comment type="caution">
    <text evidence="1">The sequence shown here is derived from an EMBL/GenBank/DDBJ whole genome shotgun (WGS) entry which is preliminary data.</text>
</comment>
<protein>
    <submittedName>
        <fullName evidence="1">Uncharacterized protein</fullName>
    </submittedName>
</protein>
<dbReference type="EMBL" id="DVLT01000005">
    <property type="protein sequence ID" value="HIU01850.1"/>
    <property type="molecule type" value="Genomic_DNA"/>
</dbReference>
<dbReference type="AlphaFoldDB" id="A0A9D1KWX2"/>
<organism evidence="1 2">
    <name type="scientific">Candidatus Onthocola gallistercoris</name>
    <dbReference type="NCBI Taxonomy" id="2840876"/>
    <lineage>
        <taxon>Bacteria</taxon>
        <taxon>Bacillati</taxon>
        <taxon>Bacillota</taxon>
        <taxon>Bacilli</taxon>
        <taxon>Candidatus Onthocola</taxon>
    </lineage>
</organism>
<proteinExistence type="predicted"/>
<gene>
    <name evidence="1" type="ORF">IAB63_01175</name>
</gene>
<sequence>MQEKDMDSKRNKTDLWIGKGDKIVSFHSQVGYRKQTYGNLTALDRAVDRLVAEGYRIQ</sequence>
<name>A0A9D1KWX2_9FIRM</name>
<accession>A0A9D1KWX2</accession>
<dbReference type="Proteomes" id="UP000824164">
    <property type="component" value="Unassembled WGS sequence"/>
</dbReference>
<evidence type="ECO:0000313" key="2">
    <source>
        <dbReference type="Proteomes" id="UP000824164"/>
    </source>
</evidence>